<dbReference type="GO" id="GO:0097361">
    <property type="term" value="C:cytosolic [4Fe-4S] assembly targeting complex"/>
    <property type="evidence" value="ECO:0007669"/>
    <property type="project" value="InterPro"/>
</dbReference>
<evidence type="ECO:0000313" key="6">
    <source>
        <dbReference type="Proteomes" id="UP000238350"/>
    </source>
</evidence>
<dbReference type="Gene3D" id="2.130.10.10">
    <property type="entry name" value="YVTN repeat-like/Quinoprotein amine dehydrogenase"/>
    <property type="match status" value="1"/>
</dbReference>
<keyword evidence="2" id="KW-0677">Repeat</keyword>
<dbReference type="Pfam" id="PF00400">
    <property type="entry name" value="WD40"/>
    <property type="match status" value="5"/>
</dbReference>
<dbReference type="PROSITE" id="PS50294">
    <property type="entry name" value="WD_REPEATS_REGION"/>
    <property type="match status" value="2"/>
</dbReference>
<evidence type="ECO:0000256" key="4">
    <source>
        <dbReference type="PROSITE-ProRule" id="PRU00221"/>
    </source>
</evidence>
<dbReference type="InterPro" id="IPR001680">
    <property type="entry name" value="WD40_rpt"/>
</dbReference>
<dbReference type="CDD" id="cd00200">
    <property type="entry name" value="WD40"/>
    <property type="match status" value="1"/>
</dbReference>
<evidence type="ECO:0000256" key="2">
    <source>
        <dbReference type="ARBA" id="ARBA00022737"/>
    </source>
</evidence>
<proteinExistence type="inferred from homology"/>
<dbReference type="InterPro" id="IPR028608">
    <property type="entry name" value="CIAO1/Cia1"/>
</dbReference>
<name>A0A2T0FJP1_9ASCO</name>
<reference evidence="5 6" key="1">
    <citation type="submission" date="2017-04" db="EMBL/GenBank/DDBJ databases">
        <title>Genome sequencing of [Candida] sorbophila.</title>
        <authorList>
            <person name="Ahn J.O."/>
        </authorList>
    </citation>
    <scope>NUCLEOTIDE SEQUENCE [LARGE SCALE GENOMIC DNA]</scope>
    <source>
        <strain evidence="5 6">DS02</strain>
    </source>
</reference>
<dbReference type="PANTHER" id="PTHR19920">
    <property type="entry name" value="WD40 PROTEIN CIAO1"/>
    <property type="match status" value="1"/>
</dbReference>
<accession>A0A2T0FJP1</accession>
<dbReference type="InterPro" id="IPR020472">
    <property type="entry name" value="WD40_PAC1"/>
</dbReference>
<dbReference type="GO" id="GO:0016226">
    <property type="term" value="P:iron-sulfur cluster assembly"/>
    <property type="evidence" value="ECO:0007669"/>
    <property type="project" value="UniProtKB-UniRule"/>
</dbReference>
<evidence type="ECO:0000256" key="3">
    <source>
        <dbReference type="HAMAP-Rule" id="MF_03037"/>
    </source>
</evidence>
<dbReference type="InterPro" id="IPR036322">
    <property type="entry name" value="WD40_repeat_dom_sf"/>
</dbReference>
<dbReference type="STRING" id="45607.A0A2T0FJP1"/>
<feature type="repeat" description="WD" evidence="4">
    <location>
        <begin position="92"/>
        <end position="133"/>
    </location>
</feature>
<gene>
    <name evidence="3" type="primary">CIA1</name>
    <name evidence="5" type="ORF">B9G98_02834</name>
</gene>
<dbReference type="InterPro" id="IPR015943">
    <property type="entry name" value="WD40/YVTN_repeat-like_dom_sf"/>
</dbReference>
<dbReference type="SUPFAM" id="SSF50978">
    <property type="entry name" value="WD40 repeat-like"/>
    <property type="match status" value="1"/>
</dbReference>
<dbReference type="PANTHER" id="PTHR19920:SF0">
    <property type="entry name" value="CYTOSOLIC IRON-SULFUR PROTEIN ASSEMBLY PROTEIN CIAO1-RELATED"/>
    <property type="match status" value="1"/>
</dbReference>
<comment type="caution">
    <text evidence="5">The sequence shown here is derived from an EMBL/GenBank/DDBJ whole genome shotgun (WGS) entry which is preliminary data.</text>
</comment>
<evidence type="ECO:0000313" key="5">
    <source>
        <dbReference type="EMBL" id="PRT55214.1"/>
    </source>
</evidence>
<keyword evidence="1 4" id="KW-0853">WD repeat</keyword>
<evidence type="ECO:0000256" key="1">
    <source>
        <dbReference type="ARBA" id="ARBA00022574"/>
    </source>
</evidence>
<dbReference type="InterPro" id="IPR019775">
    <property type="entry name" value="WD40_repeat_CS"/>
</dbReference>
<sequence>MASKPQHKDRVWQVAVHPRLPLVASCSGDKTVNVYRGPDLELVKDLTEAHTRSVRSVSWKAIGAPTLAAGSFDAQVSIWTNEPPTWEFMAMLEGHENEVKGVAWSHDGAFLATCSRDKSVWIWEVDESNEDFDCVAVLQDHTQDVKHVVWHPSELLLASTSYDNEIRLWKLDDDEWICVSDLKGHESTVWGAAFEPAPPQPEQDTGEVPHARLASCSDDMTVRVWTRKGRTGGTQPGQLPSVARWDILAEEWEQECVLPTVHTDTIYAVDWSQHGIASVGADGRLAIYTFENNKWTVSKIVQNAHGVYEINTF</sequence>
<dbReference type="HAMAP" id="MF_03037">
    <property type="entry name" value="ciao1"/>
    <property type="match status" value="1"/>
</dbReference>
<feature type="repeat" description="WD" evidence="4">
    <location>
        <begin position="138"/>
        <end position="179"/>
    </location>
</feature>
<dbReference type="AlphaFoldDB" id="A0A2T0FJP1"/>
<dbReference type="SMART" id="SM00320">
    <property type="entry name" value="WD40"/>
    <property type="match status" value="6"/>
</dbReference>
<feature type="repeat" description="WD" evidence="4">
    <location>
        <begin position="47"/>
        <end position="79"/>
    </location>
</feature>
<comment type="function">
    <text evidence="3">Essential component of the cytosolic iron-sulfur (Fe/S) protein assembly machinery. Required for the maturation of extramitochondrial Fe/S proteins.</text>
</comment>
<organism evidence="5 6">
    <name type="scientific">Wickerhamiella sorbophila</name>
    <dbReference type="NCBI Taxonomy" id="45607"/>
    <lineage>
        <taxon>Eukaryota</taxon>
        <taxon>Fungi</taxon>
        <taxon>Dikarya</taxon>
        <taxon>Ascomycota</taxon>
        <taxon>Saccharomycotina</taxon>
        <taxon>Dipodascomycetes</taxon>
        <taxon>Dipodascales</taxon>
        <taxon>Trichomonascaceae</taxon>
        <taxon>Wickerhamiella</taxon>
    </lineage>
</organism>
<dbReference type="PROSITE" id="PS00678">
    <property type="entry name" value="WD_REPEATS_1"/>
    <property type="match status" value="1"/>
</dbReference>
<dbReference type="PRINTS" id="PR00320">
    <property type="entry name" value="GPROTEINBRPT"/>
</dbReference>
<dbReference type="PROSITE" id="PS50082">
    <property type="entry name" value="WD_REPEATS_2"/>
    <property type="match status" value="3"/>
</dbReference>
<dbReference type="Proteomes" id="UP000238350">
    <property type="component" value="Unassembled WGS sequence"/>
</dbReference>
<comment type="similarity">
    <text evidence="3">Belongs to the WD repeat CIA1 family.</text>
</comment>
<protein>
    <recommendedName>
        <fullName evidence="3">Probable cytosolic iron-sulfur protein assembly protein 1</fullName>
    </recommendedName>
</protein>
<dbReference type="OrthoDB" id="284782at2759"/>
<dbReference type="EMBL" id="NDIQ01000021">
    <property type="protein sequence ID" value="PRT55214.1"/>
    <property type="molecule type" value="Genomic_DNA"/>
</dbReference>
<keyword evidence="6" id="KW-1185">Reference proteome</keyword>